<feature type="domain" description="WIYLD" evidence="2">
    <location>
        <begin position="145"/>
        <end position="207"/>
    </location>
</feature>
<name>A0A0E0AZH7_9ORYZ</name>
<evidence type="ECO:0000259" key="2">
    <source>
        <dbReference type="Pfam" id="PF10440"/>
    </source>
</evidence>
<organism evidence="3">
    <name type="scientific">Oryza glumipatula</name>
    <dbReference type="NCBI Taxonomy" id="40148"/>
    <lineage>
        <taxon>Eukaryota</taxon>
        <taxon>Viridiplantae</taxon>
        <taxon>Streptophyta</taxon>
        <taxon>Embryophyta</taxon>
        <taxon>Tracheophyta</taxon>
        <taxon>Spermatophyta</taxon>
        <taxon>Magnoliopsida</taxon>
        <taxon>Liliopsida</taxon>
        <taxon>Poales</taxon>
        <taxon>Poaceae</taxon>
        <taxon>BOP clade</taxon>
        <taxon>Oryzoideae</taxon>
        <taxon>Oryzeae</taxon>
        <taxon>Oryzinae</taxon>
        <taxon>Oryza</taxon>
    </lineage>
</organism>
<evidence type="ECO:0000256" key="1">
    <source>
        <dbReference type="SAM" id="MobiDB-lite"/>
    </source>
</evidence>
<keyword evidence="4" id="KW-1185">Reference proteome</keyword>
<dbReference type="Proteomes" id="UP000026961">
    <property type="component" value="Chromosome 9"/>
</dbReference>
<dbReference type="STRING" id="40148.A0A0E0AZH7"/>
<dbReference type="InterPro" id="IPR043017">
    <property type="entry name" value="WIYLD_dom_sf"/>
</dbReference>
<dbReference type="AlphaFoldDB" id="A0A0E0AZH7"/>
<protein>
    <recommendedName>
        <fullName evidence="2">WIYLD domain-containing protein</fullName>
    </recommendedName>
</protein>
<dbReference type="Pfam" id="PF10440">
    <property type="entry name" value="WIYLD"/>
    <property type="match status" value="1"/>
</dbReference>
<dbReference type="PANTHER" id="PTHR34271:SF1">
    <property type="entry name" value="NUCLEOLAR HISTONE METHYLTRANSFERASE-RELATED PROTEIN"/>
    <property type="match status" value="1"/>
</dbReference>
<dbReference type="Gramene" id="OGLUM09G01000.1">
    <property type="protein sequence ID" value="OGLUM09G01000.1"/>
    <property type="gene ID" value="OGLUM09G01000"/>
</dbReference>
<reference evidence="3" key="2">
    <citation type="submission" date="2018-05" db="EMBL/GenBank/DDBJ databases">
        <title>OgluRS3 (Oryza glumaepatula Reference Sequence Version 3).</title>
        <authorList>
            <person name="Zhang J."/>
            <person name="Kudrna D."/>
            <person name="Lee S."/>
            <person name="Talag J."/>
            <person name="Welchert J."/>
            <person name="Wing R.A."/>
        </authorList>
    </citation>
    <scope>NUCLEOTIDE SEQUENCE [LARGE SCALE GENOMIC DNA]</scope>
</reference>
<reference evidence="3" key="1">
    <citation type="submission" date="2015-04" db="UniProtKB">
        <authorList>
            <consortium name="EnsemblPlants"/>
        </authorList>
    </citation>
    <scope>IDENTIFICATION</scope>
</reference>
<dbReference type="InterPro" id="IPR018848">
    <property type="entry name" value="WIYLD_domain"/>
</dbReference>
<evidence type="ECO:0000313" key="4">
    <source>
        <dbReference type="Proteomes" id="UP000026961"/>
    </source>
</evidence>
<feature type="region of interest" description="Disordered" evidence="1">
    <location>
        <begin position="204"/>
        <end position="226"/>
    </location>
</feature>
<dbReference type="Gene3D" id="1.10.8.850">
    <property type="entry name" value="Histone-lysine N methyltransferase , C-terminal domain-like"/>
    <property type="match status" value="1"/>
</dbReference>
<proteinExistence type="predicted"/>
<sequence length="317" mass="36227">MASRDGNGGGFVWSYHGGDEGIMVLMCSALLRLEPRRPILVAWLRLIPRLSYIRPGEKKIAPKRKEKALVHYEIIYDRKNGVRQADPKVRHGAAFDSRGMSSGGGGSLLVTLFGLSSFGVWRGEEETFRFRRRLPPLFAMPRQRPKKGERRIDAAIDHFTPMGYATADVRAVVKKLLQVYGGNDGWPFLEEDSYRVVQEALFEKQEQEDHQQQPHPHPQQLEEAPLEDKSMSIIVVHNVMPAETEQQVEDADPMLVDLPAVEATLPLPEAKVTYGTRRPCYGWIEEYESESDNEEQPARLICKRKRPSRWDVKPINW</sequence>
<dbReference type="HOGENOM" id="CLU_080833_1_0_1"/>
<evidence type="ECO:0000313" key="3">
    <source>
        <dbReference type="EnsemblPlants" id="OGLUM09G01000.1"/>
    </source>
</evidence>
<dbReference type="EnsemblPlants" id="OGLUM09G01000.1">
    <property type="protein sequence ID" value="OGLUM09G01000.1"/>
    <property type="gene ID" value="OGLUM09G01000"/>
</dbReference>
<dbReference type="eggNOG" id="ENOG502S7BK">
    <property type="taxonomic scope" value="Eukaryota"/>
</dbReference>
<accession>A0A0E0AZH7</accession>
<dbReference type="PANTHER" id="PTHR34271">
    <property type="entry name" value="NUCLEOLAR HISTONE METHYLTRANSFERASE-RELATED PROTEIN"/>
    <property type="match status" value="1"/>
</dbReference>